<dbReference type="Gene3D" id="3.30.565.10">
    <property type="entry name" value="Histidine kinase-like ATPase, C-terminal domain"/>
    <property type="match status" value="1"/>
</dbReference>
<name>A0A1W6ZTW4_9HYPH</name>
<dbReference type="Gene3D" id="1.20.120.620">
    <property type="entry name" value="Backbone structure of the membrane domain of e. Coli histidine kinase receptor kdpd"/>
    <property type="match status" value="1"/>
</dbReference>
<dbReference type="InterPro" id="IPR011102">
    <property type="entry name" value="Sig_transdc_His_kinase_HWE"/>
</dbReference>
<dbReference type="SUPFAM" id="SSF55874">
    <property type="entry name" value="ATPase domain of HSP90 chaperone/DNA topoisomerase II/histidine kinase"/>
    <property type="match status" value="1"/>
</dbReference>
<dbReference type="PANTHER" id="PTHR41523:SF7">
    <property type="entry name" value="HISTIDINE KINASE"/>
    <property type="match status" value="1"/>
</dbReference>
<gene>
    <name evidence="13" type="ORF">CAK95_18505</name>
</gene>
<keyword evidence="9" id="KW-0067">ATP-binding</keyword>
<evidence type="ECO:0000256" key="6">
    <source>
        <dbReference type="ARBA" id="ARBA00022692"/>
    </source>
</evidence>
<organism evidence="13 14">
    <name type="scientific">Pseudorhodoplanes sinuspersici</name>
    <dbReference type="NCBI Taxonomy" id="1235591"/>
    <lineage>
        <taxon>Bacteria</taxon>
        <taxon>Pseudomonadati</taxon>
        <taxon>Pseudomonadota</taxon>
        <taxon>Alphaproteobacteria</taxon>
        <taxon>Hyphomicrobiales</taxon>
        <taxon>Pseudorhodoplanes</taxon>
    </lineage>
</organism>
<dbReference type="PROSITE" id="PS51257">
    <property type="entry name" value="PROKAR_LIPOPROTEIN"/>
    <property type="match status" value="1"/>
</dbReference>
<dbReference type="Pfam" id="PF13493">
    <property type="entry name" value="DUF4118"/>
    <property type="match status" value="1"/>
</dbReference>
<dbReference type="PANTHER" id="PTHR41523">
    <property type="entry name" value="TWO-COMPONENT SYSTEM SENSOR PROTEIN"/>
    <property type="match status" value="1"/>
</dbReference>
<evidence type="ECO:0000256" key="3">
    <source>
        <dbReference type="ARBA" id="ARBA00012438"/>
    </source>
</evidence>
<dbReference type="GO" id="GO:0005524">
    <property type="term" value="F:ATP binding"/>
    <property type="evidence" value="ECO:0007669"/>
    <property type="project" value="UniProtKB-KW"/>
</dbReference>
<keyword evidence="8" id="KW-0418">Kinase</keyword>
<proteinExistence type="predicted"/>
<dbReference type="KEGG" id="psin:CAK95_18505"/>
<evidence type="ECO:0000256" key="12">
    <source>
        <dbReference type="ARBA" id="ARBA00023136"/>
    </source>
</evidence>
<keyword evidence="4" id="KW-0597">Phosphoprotein</keyword>
<dbReference type="EC" id="2.7.13.3" evidence="3"/>
<keyword evidence="12" id="KW-0472">Membrane</keyword>
<sequence length="318" mass="34402">MLAEWWRRIIDRAFAPYSVSAFAFAIGCVAVATGVRYALGWIHPAIVPHAAYFPAVMLVALVAGTPAAIVATLLSILLAATLFVHEGGELGVLNSTFFALSSILIIVVAEAYRQLLHRYQQQERQKNLMLRELEHRGKNMRSMVEAIVAQTLPDDPDAAQTIIGRIRAVSSTNDIISHAADLHADLRTLIRAKFEPFGPFRASLEGPKITLPADPARNLSLVFHELVTNAIKHGALSREEGRVDISWRVSGGNLIVTWAERHGPEISPPAERGFGSRLIVGCMKSLGGSVVADFPPTGLVCVISIPLKTAPVETEAAP</sequence>
<evidence type="ECO:0000256" key="1">
    <source>
        <dbReference type="ARBA" id="ARBA00000085"/>
    </source>
</evidence>
<dbReference type="InterPro" id="IPR036890">
    <property type="entry name" value="HATPase_C_sf"/>
</dbReference>
<reference evidence="13 14" key="1">
    <citation type="submission" date="2017-05" db="EMBL/GenBank/DDBJ databases">
        <title>Full genome sequence of Pseudorhodoplanes sinuspersici.</title>
        <authorList>
            <person name="Dastgheib S.M.M."/>
            <person name="Shavandi M."/>
            <person name="Tirandaz H."/>
        </authorList>
    </citation>
    <scope>NUCLEOTIDE SEQUENCE [LARGE SCALE GENOMIC DNA]</scope>
    <source>
        <strain evidence="13 14">RIPI110</strain>
    </source>
</reference>
<evidence type="ECO:0000256" key="11">
    <source>
        <dbReference type="ARBA" id="ARBA00023012"/>
    </source>
</evidence>
<dbReference type="OrthoDB" id="341208at2"/>
<dbReference type="InterPro" id="IPR038318">
    <property type="entry name" value="KdpD_sf"/>
</dbReference>
<keyword evidence="6" id="KW-0812">Transmembrane</keyword>
<dbReference type="SMART" id="SM00911">
    <property type="entry name" value="HWE_HK"/>
    <property type="match status" value="1"/>
</dbReference>
<keyword evidence="10" id="KW-1133">Transmembrane helix</keyword>
<dbReference type="AlphaFoldDB" id="A0A1W6ZTW4"/>
<dbReference type="RefSeq" id="WP_086089253.1">
    <property type="nucleotide sequence ID" value="NZ_CP021112.1"/>
</dbReference>
<keyword evidence="11" id="KW-0902">Two-component regulatory system</keyword>
<evidence type="ECO:0000256" key="7">
    <source>
        <dbReference type="ARBA" id="ARBA00022741"/>
    </source>
</evidence>
<evidence type="ECO:0000256" key="10">
    <source>
        <dbReference type="ARBA" id="ARBA00022989"/>
    </source>
</evidence>
<dbReference type="EMBL" id="CP021112">
    <property type="protein sequence ID" value="ARQ00859.1"/>
    <property type="molecule type" value="Genomic_DNA"/>
</dbReference>
<dbReference type="Pfam" id="PF07536">
    <property type="entry name" value="HWE_HK"/>
    <property type="match status" value="1"/>
</dbReference>
<comment type="subcellular location">
    <subcellularLocation>
        <location evidence="2">Membrane</location>
        <topology evidence="2">Multi-pass membrane protein</topology>
    </subcellularLocation>
</comment>
<comment type="catalytic activity">
    <reaction evidence="1">
        <text>ATP + protein L-histidine = ADP + protein N-phospho-L-histidine.</text>
        <dbReference type="EC" id="2.7.13.3"/>
    </reaction>
</comment>
<dbReference type="GO" id="GO:0000160">
    <property type="term" value="P:phosphorelay signal transduction system"/>
    <property type="evidence" value="ECO:0007669"/>
    <property type="project" value="UniProtKB-KW"/>
</dbReference>
<keyword evidence="5" id="KW-0808">Transferase</keyword>
<dbReference type="STRING" id="1235591.CAK95_18505"/>
<dbReference type="GO" id="GO:0004673">
    <property type="term" value="F:protein histidine kinase activity"/>
    <property type="evidence" value="ECO:0007669"/>
    <property type="project" value="UniProtKB-EC"/>
</dbReference>
<evidence type="ECO:0000256" key="9">
    <source>
        <dbReference type="ARBA" id="ARBA00022840"/>
    </source>
</evidence>
<evidence type="ECO:0000256" key="5">
    <source>
        <dbReference type="ARBA" id="ARBA00022679"/>
    </source>
</evidence>
<dbReference type="Proteomes" id="UP000194137">
    <property type="component" value="Chromosome"/>
</dbReference>
<dbReference type="GO" id="GO:0016020">
    <property type="term" value="C:membrane"/>
    <property type="evidence" value="ECO:0007669"/>
    <property type="project" value="UniProtKB-SubCell"/>
</dbReference>
<dbReference type="InterPro" id="IPR025201">
    <property type="entry name" value="KdpD_TM"/>
</dbReference>
<keyword evidence="14" id="KW-1185">Reference proteome</keyword>
<evidence type="ECO:0000313" key="14">
    <source>
        <dbReference type="Proteomes" id="UP000194137"/>
    </source>
</evidence>
<evidence type="ECO:0000256" key="4">
    <source>
        <dbReference type="ARBA" id="ARBA00022553"/>
    </source>
</evidence>
<accession>A0A1W6ZTW4</accession>
<protein>
    <recommendedName>
        <fullName evidence="3">histidine kinase</fullName>
        <ecNumber evidence="3">2.7.13.3</ecNumber>
    </recommendedName>
</protein>
<evidence type="ECO:0000313" key="13">
    <source>
        <dbReference type="EMBL" id="ARQ00859.1"/>
    </source>
</evidence>
<evidence type="ECO:0000256" key="2">
    <source>
        <dbReference type="ARBA" id="ARBA00004141"/>
    </source>
</evidence>
<evidence type="ECO:0000256" key="8">
    <source>
        <dbReference type="ARBA" id="ARBA00022777"/>
    </source>
</evidence>
<keyword evidence="7" id="KW-0547">Nucleotide-binding</keyword>